<keyword evidence="3" id="KW-1185">Reference proteome</keyword>
<feature type="compositionally biased region" description="Polar residues" evidence="1">
    <location>
        <begin position="708"/>
        <end position="726"/>
    </location>
</feature>
<reference evidence="2" key="1">
    <citation type="journal article" date="2020" name="BMC Genomics">
        <title>Correction to: Identification and distribution of gene clusters required for synthesis of sphingolipid metabolism inhibitors in diverse species of the filamentous fungus Fusarium.</title>
        <authorList>
            <person name="Kim H.S."/>
            <person name="Lohmar J.M."/>
            <person name="Busman M."/>
            <person name="Brown D.W."/>
            <person name="Naumann T.A."/>
            <person name="Divon H.H."/>
            <person name="Lysoe E."/>
            <person name="Uhlig S."/>
            <person name="Proctor R.H."/>
        </authorList>
    </citation>
    <scope>NUCLEOTIDE SEQUENCE</scope>
    <source>
        <strain evidence="2">NRRL 22465</strain>
    </source>
</reference>
<feature type="compositionally biased region" description="Polar residues" evidence="1">
    <location>
        <begin position="495"/>
        <end position="511"/>
    </location>
</feature>
<gene>
    <name evidence="2" type="ORF">FZEAL_4367</name>
</gene>
<name>A0A8H4ULU8_9HYPO</name>
<organism evidence="2 3">
    <name type="scientific">Fusarium zealandicum</name>
    <dbReference type="NCBI Taxonomy" id="1053134"/>
    <lineage>
        <taxon>Eukaryota</taxon>
        <taxon>Fungi</taxon>
        <taxon>Dikarya</taxon>
        <taxon>Ascomycota</taxon>
        <taxon>Pezizomycotina</taxon>
        <taxon>Sordariomycetes</taxon>
        <taxon>Hypocreomycetidae</taxon>
        <taxon>Hypocreales</taxon>
        <taxon>Nectriaceae</taxon>
        <taxon>Fusarium</taxon>
        <taxon>Fusarium staphyleae species complex</taxon>
    </lineage>
</organism>
<feature type="region of interest" description="Disordered" evidence="1">
    <location>
        <begin position="494"/>
        <end position="513"/>
    </location>
</feature>
<feature type="compositionally biased region" description="Basic residues" evidence="1">
    <location>
        <begin position="663"/>
        <end position="674"/>
    </location>
</feature>
<evidence type="ECO:0000313" key="2">
    <source>
        <dbReference type="EMBL" id="KAF4979424.1"/>
    </source>
</evidence>
<feature type="region of interest" description="Disordered" evidence="1">
    <location>
        <begin position="580"/>
        <end position="780"/>
    </location>
</feature>
<dbReference type="OrthoDB" id="10252009at2759"/>
<dbReference type="Proteomes" id="UP000635477">
    <property type="component" value="Unassembled WGS sequence"/>
</dbReference>
<proteinExistence type="predicted"/>
<evidence type="ECO:0000313" key="3">
    <source>
        <dbReference type="Proteomes" id="UP000635477"/>
    </source>
</evidence>
<evidence type="ECO:0000256" key="1">
    <source>
        <dbReference type="SAM" id="MobiDB-lite"/>
    </source>
</evidence>
<comment type="caution">
    <text evidence="2">The sequence shown here is derived from an EMBL/GenBank/DDBJ whole genome shotgun (WGS) entry which is preliminary data.</text>
</comment>
<dbReference type="EMBL" id="JABEYC010000298">
    <property type="protein sequence ID" value="KAF4979424.1"/>
    <property type="molecule type" value="Genomic_DNA"/>
</dbReference>
<feature type="region of interest" description="Disordered" evidence="1">
    <location>
        <begin position="436"/>
        <end position="478"/>
    </location>
</feature>
<reference evidence="2" key="2">
    <citation type="submission" date="2020-05" db="EMBL/GenBank/DDBJ databases">
        <authorList>
            <person name="Kim H.-S."/>
            <person name="Proctor R.H."/>
            <person name="Brown D.W."/>
        </authorList>
    </citation>
    <scope>NUCLEOTIDE SEQUENCE</scope>
    <source>
        <strain evidence="2">NRRL 22465</strain>
    </source>
</reference>
<protein>
    <submittedName>
        <fullName evidence="2">Uncharacterized protein</fullName>
    </submittedName>
</protein>
<feature type="compositionally biased region" description="Acidic residues" evidence="1">
    <location>
        <begin position="625"/>
        <end position="636"/>
    </location>
</feature>
<sequence>MPYERKGQGAQSAANYNGVIPSQSEAVKYHWKPERDKTHIKALPRCYADAPDWDLVTWDHNKSPNASKQPKKVAAFSVAGLNNTEKEIAVLLFGKDNIDWNCDVLPEAEENPLNKGPKLWVILKVFNHKNRFAKVVTLILQLSREQVLDFLEIYLREYHKWRTWEDNVALIPYNDILEHALERRISVSVLLHENRPPLHTDNIPQEDRDRGVEFCQSMRIDGLVEDFEEWCAGEGMDFLPLEIEWEIIQDCIDRQVIQEAIEKGWIQPDLIRKAEAANRSAVVVSPLQSDWKLLEAFLGTVKDRIPLPPASEDEDASELDTVAQNKTKLEQENNETASKTPPELAADSGLPAPPLPFMPGEIGQIPTPTQRAVLSEALQRTFPDAYNHVSGDSTSTLVEEGRPPMPFRKAYCPQGVYLHMRSPVFRDNASVFNEEVGDREEASKSAVAEGVPPKRGRGCPRGSRAGEPSSSKANGKIKIRNRPERMKIMLMESKAGQNPETSQDNDGQMPQNAVDPLSDPDWFEKAMNNLAEAMREQEEADSHDFYKRGPSPVEFNMFRTPSASTPPVAQQPIQTPSVSTLVEPRQPMPEHRKNPDTSLSGGLKKLPMPARKPANSQKKNQPVEDFYDEEEEDDFDLVLPEPEKDMPYTPKKKSQRKGESTKKTRGVGRPRKSGVAKDKEIENVPVAVQQPGGGDNEESRVGDIEPDTISSSETRITQVQDSTAPQEPSPQEGPAGNTATMGPPPPGRIKLVLKTSRPGSSPARPAASFVSLEDDAEASPSKNIEPLFGIARHQHLTGTRSRVQRAHYAWSAEEATFAAVSARARFAQTADRVVKPPSMGKTIAIDLALELEQLEAMKTAFDNIEGAQKAQAAQDAERAEFAGCADRATYALQAEQACFAVEVRGVGAGDGDVVMADAE</sequence>
<accession>A0A8H4ULU8</accession>
<feature type="region of interest" description="Disordered" evidence="1">
    <location>
        <begin position="326"/>
        <end position="351"/>
    </location>
</feature>
<dbReference type="AlphaFoldDB" id="A0A8H4ULU8"/>